<evidence type="ECO:0000259" key="2">
    <source>
        <dbReference type="PROSITE" id="PS50878"/>
    </source>
</evidence>
<feature type="region of interest" description="Disordered" evidence="1">
    <location>
        <begin position="359"/>
        <end position="390"/>
    </location>
</feature>
<dbReference type="Pfam" id="PF00078">
    <property type="entry name" value="RVT_1"/>
    <property type="match status" value="1"/>
</dbReference>
<dbReference type="CDD" id="cd01650">
    <property type="entry name" value="RT_nLTR_like"/>
    <property type="match status" value="1"/>
</dbReference>
<evidence type="ECO:0000313" key="4">
    <source>
        <dbReference type="Proteomes" id="UP000324091"/>
    </source>
</evidence>
<comment type="caution">
    <text evidence="3">The sequence shown here is derived from an EMBL/GenBank/DDBJ whole genome shotgun (WGS) entry which is preliminary data.</text>
</comment>
<dbReference type="InterPro" id="IPR043502">
    <property type="entry name" value="DNA/RNA_pol_sf"/>
</dbReference>
<dbReference type="PANTHER" id="PTHR35450">
    <property type="entry name" value="REVERSE TRANSCRIPTASE DOMAIN-CONTAINING PROTEIN"/>
    <property type="match status" value="1"/>
</dbReference>
<dbReference type="PANTHER" id="PTHR35450:SF2">
    <property type="entry name" value="REVERSE TRANSCRIPTASE DOMAIN-CONTAINING PROTEIN"/>
    <property type="match status" value="1"/>
</dbReference>
<accession>A0A5C6N5I2</accession>
<dbReference type="Gene3D" id="3.60.10.10">
    <property type="entry name" value="Endonuclease/exonuclease/phosphatase"/>
    <property type="match status" value="1"/>
</dbReference>
<feature type="compositionally biased region" description="Low complexity" evidence="1">
    <location>
        <begin position="380"/>
        <end position="390"/>
    </location>
</feature>
<dbReference type="SUPFAM" id="SSF56672">
    <property type="entry name" value="DNA/RNA polymerases"/>
    <property type="match status" value="1"/>
</dbReference>
<dbReference type="Proteomes" id="UP000324091">
    <property type="component" value="Chromosome 5"/>
</dbReference>
<dbReference type="AlphaFoldDB" id="A0A5C6N5I2"/>
<dbReference type="GO" id="GO:0016706">
    <property type="term" value="F:2-oxoglutarate-dependent dioxygenase activity"/>
    <property type="evidence" value="ECO:0007669"/>
    <property type="project" value="InterPro"/>
</dbReference>
<organism evidence="3 4">
    <name type="scientific">Takifugu flavidus</name>
    <name type="common">sansaifugu</name>
    <dbReference type="NCBI Taxonomy" id="433684"/>
    <lineage>
        <taxon>Eukaryota</taxon>
        <taxon>Metazoa</taxon>
        <taxon>Chordata</taxon>
        <taxon>Craniata</taxon>
        <taxon>Vertebrata</taxon>
        <taxon>Euteleostomi</taxon>
        <taxon>Actinopterygii</taxon>
        <taxon>Neopterygii</taxon>
        <taxon>Teleostei</taxon>
        <taxon>Neoteleostei</taxon>
        <taxon>Acanthomorphata</taxon>
        <taxon>Eupercaria</taxon>
        <taxon>Tetraodontiformes</taxon>
        <taxon>Tetradontoidea</taxon>
        <taxon>Tetraodontidae</taxon>
        <taxon>Takifugu</taxon>
    </lineage>
</organism>
<keyword evidence="4" id="KW-1185">Reference proteome</keyword>
<evidence type="ECO:0000256" key="1">
    <source>
        <dbReference type="SAM" id="MobiDB-lite"/>
    </source>
</evidence>
<protein>
    <recommendedName>
        <fullName evidence="2">Reverse transcriptase domain-containing protein</fullName>
    </recommendedName>
</protein>
<dbReference type="PROSITE" id="PS50878">
    <property type="entry name" value="RT_POL"/>
    <property type="match status" value="1"/>
</dbReference>
<dbReference type="InterPro" id="IPR015095">
    <property type="entry name" value="AlkB_hom8_N"/>
</dbReference>
<feature type="domain" description="Reverse transcriptase" evidence="2">
    <location>
        <begin position="578"/>
        <end position="853"/>
    </location>
</feature>
<dbReference type="InterPro" id="IPR036691">
    <property type="entry name" value="Endo/exonu/phosph_ase_sf"/>
</dbReference>
<proteinExistence type="predicted"/>
<dbReference type="EMBL" id="RHFK02000018">
    <property type="protein sequence ID" value="TWW61010.1"/>
    <property type="molecule type" value="Genomic_DNA"/>
</dbReference>
<dbReference type="InterPro" id="IPR000477">
    <property type="entry name" value="RT_dom"/>
</dbReference>
<dbReference type="GO" id="GO:0008168">
    <property type="term" value="F:methyltransferase activity"/>
    <property type="evidence" value="ECO:0007669"/>
    <property type="project" value="InterPro"/>
</dbReference>
<name>A0A5C6N5I2_9TELE</name>
<dbReference type="Pfam" id="PF09004">
    <property type="entry name" value="ALKBH8_N"/>
    <property type="match status" value="1"/>
</dbReference>
<gene>
    <name evidence="3" type="ORF">D4764_05G0011000</name>
</gene>
<reference evidence="3 4" key="1">
    <citation type="submission" date="2019-04" db="EMBL/GenBank/DDBJ databases">
        <title>Chromosome genome assembly for Takifugu flavidus.</title>
        <authorList>
            <person name="Xiao S."/>
        </authorList>
    </citation>
    <scope>NUCLEOTIDE SEQUENCE [LARGE SCALE GENOMIC DNA]</scope>
    <source>
        <strain evidence="3">HTHZ2018</strain>
        <tissue evidence="3">Muscle</tissue>
    </source>
</reference>
<sequence length="1232" mass="139811">MMNVRSLANKMDELEALTWTQREYREATLRADRDTADGKKKGGGLAVFISNRWCNPEHIHIKECVCSPDVELIAIGLRPYYLPREFTNVIAITVYIPPTGKANTACDVIHSVTADLQTKHPGAFILITGDFNHASLSSTLPTFHQYVQCGTRDSKTLDLLYANVTNAYTSTALPPLGKSDHNLVLLSPSYTPVVQQQSVTVRTVRKWSDGAMDCLRDALETTNWSALCEPHGEDLDGLTHCVFDYIKFCTENSVPTKKVRCYPNNKPWVTSDLKALLNKKKRAFTAGDPAELRSVQKELKRSLKESKDSYRKKLEERLERNQTRDVWSGMRTITGFQKKGICSADGNVDQANELNQFFNRFDSSSPTPSCPNIPLDNNGSPSHLPEPLTPLPTSSPSLLLTPYIDSNMSPIPPTGLSFTSSQVRRELERLNQKKADFQYHSETCHLQKYSDDTFIVGCVENGQEDEYRDLVESFVRWSRENLLQLNVAKTVMVVDFSKSKSPPSPVCISGKDVEIVPSYRFLGVQLDNKLEWSTNTHAVYKEAMIRLYFLRRLRSFSVCSRMLHMFYQSVMASTIFFAVVCWGDHPEWLTQGRTVLIMKDPQKGTIPSNYRPITCLSTTWKLLSRIIAAKISRHMDQYMSRAQKGIGNNTRGAKHELLVDRAIAQDCMMWHTNLCTAWIDYKKAYDSMPHTWILECLKLYNINRTLREFIQNSMKLWNTTLEANSKPIAQVSIRCGIYQGDSLSPLLFCIGLNPLSQIITKSGYGYQFRSGTTVSHLLYMDDIKLYAKNERDMDSLIHLTRIYSKDIGMSFGLDKCGRMISRRGKVIATDGVELPEGNITDVQDSYKYLGIPQANGNHEEAARRSATAKYLQRLRQVLKSQLNGKHKIQAINTYALPVIRYPAGIIPWPLEEIQATDIKTRKLLTMHGGFHPKSSVLRLYTKRKEGGRGLVSVRTTVQEETTGLQEYIKKMAPTDPLLSECLRQQKPTKEEEPEGLSWKDKPMHGMYHRQIEEVADIEKTYQWLTKTGLKDSTEALIMAAQEQALSTRAIEARVYHTRPDKTPGKAYMERHNQVAGIVYRNICTEYGLEVPGTRWETSPKVVENEQAKILWDFQIQTDKMVVANQPDIVVVDKHRKTVVVIDVAIPSDSNIRKKEHEKLEKYQGLKEEMERMWGMKATVVPVVIGTLGAVTPNLSRWLQQIPGTIPEISVQKSPVLGTAKILCRTLRLPGLW</sequence>
<dbReference type="SUPFAM" id="SSF56219">
    <property type="entry name" value="DNase I-like"/>
    <property type="match status" value="1"/>
</dbReference>
<evidence type="ECO:0000313" key="3">
    <source>
        <dbReference type="EMBL" id="TWW61010.1"/>
    </source>
</evidence>